<name>A0A761MMB0_SALER</name>
<dbReference type="EMBL" id="DAAXZD010000012">
    <property type="protein sequence ID" value="HAG3193630.1"/>
    <property type="molecule type" value="Genomic_DNA"/>
</dbReference>
<protein>
    <submittedName>
        <fullName evidence="1">Uncharacterized protein</fullName>
    </submittedName>
</protein>
<dbReference type="AlphaFoldDB" id="A0A761MMB0"/>
<accession>A0A761MMB0</accession>
<sequence>MMFLKMIDGVAVGESDLFWMGWREIYLDENPKFGDLPEFVTADSFKREKRTLEDASTYQVFYLNESEYSNIFATFSMKEDSDLNELYHKFKTEGKEPNYFIALQLTGDK</sequence>
<reference evidence="1" key="1">
    <citation type="journal article" date="2018" name="Genome Biol.">
        <title>SKESA: strategic k-mer extension for scrupulous assemblies.</title>
        <authorList>
            <person name="Souvorov A."/>
            <person name="Agarwala R."/>
            <person name="Lipman D.J."/>
        </authorList>
    </citation>
    <scope>NUCLEOTIDE SEQUENCE</scope>
    <source>
        <strain evidence="1">MA.CK_93/00012507</strain>
    </source>
</reference>
<reference evidence="1" key="2">
    <citation type="submission" date="2020-02" db="EMBL/GenBank/DDBJ databases">
        <authorList>
            <consortium name="NCBI Pathogen Detection Project"/>
        </authorList>
    </citation>
    <scope>NUCLEOTIDE SEQUENCE</scope>
    <source>
        <strain evidence="1">MA.CK_93/00012507</strain>
    </source>
</reference>
<comment type="caution">
    <text evidence="1">The sequence shown here is derived from an EMBL/GenBank/DDBJ whole genome shotgun (WGS) entry which is preliminary data.</text>
</comment>
<gene>
    <name evidence="1" type="ORF">G8011_004554</name>
</gene>
<evidence type="ECO:0000313" key="1">
    <source>
        <dbReference type="EMBL" id="HAG3193630.1"/>
    </source>
</evidence>
<organism evidence="1">
    <name type="scientific">Salmonella enterica</name>
    <name type="common">Salmonella choleraesuis</name>
    <dbReference type="NCBI Taxonomy" id="28901"/>
    <lineage>
        <taxon>Bacteria</taxon>
        <taxon>Pseudomonadati</taxon>
        <taxon>Pseudomonadota</taxon>
        <taxon>Gammaproteobacteria</taxon>
        <taxon>Enterobacterales</taxon>
        <taxon>Enterobacteriaceae</taxon>
        <taxon>Salmonella</taxon>
    </lineage>
</organism>
<proteinExistence type="predicted"/>